<keyword evidence="1" id="KW-0732">Signal</keyword>
<organism evidence="2 3">
    <name type="scientific">Bonamia ostreae</name>
    <dbReference type="NCBI Taxonomy" id="126728"/>
    <lineage>
        <taxon>Eukaryota</taxon>
        <taxon>Sar</taxon>
        <taxon>Rhizaria</taxon>
        <taxon>Endomyxa</taxon>
        <taxon>Ascetosporea</taxon>
        <taxon>Haplosporida</taxon>
        <taxon>Bonamia</taxon>
    </lineage>
</organism>
<reference evidence="2 3" key="1">
    <citation type="journal article" date="2024" name="BMC Biol.">
        <title>Comparative genomics of Ascetosporea gives new insight into the evolutionary basis for animal parasitism in Rhizaria.</title>
        <authorList>
            <person name="Hiltunen Thoren M."/>
            <person name="Onut-Brannstrom I."/>
            <person name="Alfjorden A."/>
            <person name="Peckova H."/>
            <person name="Swords F."/>
            <person name="Hooper C."/>
            <person name="Holzer A.S."/>
            <person name="Bass D."/>
            <person name="Burki F."/>
        </authorList>
    </citation>
    <scope>NUCLEOTIDE SEQUENCE [LARGE SCALE GENOMIC DNA]</scope>
    <source>
        <strain evidence="2">20-A016</strain>
    </source>
</reference>
<evidence type="ECO:0000256" key="1">
    <source>
        <dbReference type="SAM" id="SignalP"/>
    </source>
</evidence>
<name>A0ABV2AQ02_9EUKA</name>
<accession>A0ABV2AQ02</accession>
<dbReference type="EMBL" id="JBDODL010001701">
    <property type="protein sequence ID" value="MES1921740.1"/>
    <property type="molecule type" value="Genomic_DNA"/>
</dbReference>
<sequence>MAFIKKLMLLALQSIAITKSIDRDYLLLPGVSSIAIDFSPAQISAVDSLVLLAFKPDLPLDCLQISCLAHVELFQVGKEKKLLVSAAVSLDYSATKPFFYLDNFCGVQLSPEKGYRLVFVKPAELPVFFGQPKAPIDGDYRVFRPMLNTSRSIETEWIGKVFAFEMELRQLEMVAAPFLPEKVVERAEKEQLLDKTGRFAMLELSLTRNNASESRCCSFSTRFAGFAMVAFVLLFLRW</sequence>
<feature type="signal peptide" evidence="1">
    <location>
        <begin position="1"/>
        <end position="18"/>
    </location>
</feature>
<feature type="chain" id="PRO_5045335289" evidence="1">
    <location>
        <begin position="19"/>
        <end position="238"/>
    </location>
</feature>
<evidence type="ECO:0000313" key="2">
    <source>
        <dbReference type="EMBL" id="MES1921740.1"/>
    </source>
</evidence>
<proteinExistence type="predicted"/>
<dbReference type="Proteomes" id="UP001439008">
    <property type="component" value="Unassembled WGS sequence"/>
</dbReference>
<gene>
    <name evidence="2" type="ORF">MHBO_003269</name>
</gene>
<keyword evidence="3" id="KW-1185">Reference proteome</keyword>
<evidence type="ECO:0000313" key="3">
    <source>
        <dbReference type="Proteomes" id="UP001439008"/>
    </source>
</evidence>
<comment type="caution">
    <text evidence="2">The sequence shown here is derived from an EMBL/GenBank/DDBJ whole genome shotgun (WGS) entry which is preliminary data.</text>
</comment>
<protein>
    <submittedName>
        <fullName evidence="2">Uncharacterized protein</fullName>
    </submittedName>
</protein>